<keyword evidence="1" id="KW-1003">Cell membrane</keyword>
<reference evidence="6" key="3">
    <citation type="submission" date="2020-02" db="EMBL/GenBank/DDBJ databases">
        <authorList>
            <person name="Matsumoto Y."/>
            <person name="Motooka D."/>
            <person name="Nakamura S."/>
        </authorList>
    </citation>
    <scope>NUCLEOTIDE SEQUENCE</scope>
    <source>
        <strain evidence="6">JCM 12405</strain>
    </source>
</reference>
<dbReference type="OrthoDB" id="4625500at2"/>
<dbReference type="GO" id="GO:0016020">
    <property type="term" value="C:membrane"/>
    <property type="evidence" value="ECO:0007669"/>
    <property type="project" value="InterPro"/>
</dbReference>
<dbReference type="EMBL" id="AP022605">
    <property type="protein sequence ID" value="BBZ07856.1"/>
    <property type="molecule type" value="Genomic_DNA"/>
</dbReference>
<dbReference type="InterPro" id="IPR008691">
    <property type="entry name" value="LpqH"/>
</dbReference>
<dbReference type="Proteomes" id="UP000193564">
    <property type="component" value="Unassembled WGS sequence"/>
</dbReference>
<protein>
    <recommendedName>
        <fullName evidence="10">Lipoprotein antigen</fullName>
    </recommendedName>
</protein>
<keyword evidence="8" id="KW-1185">Reference proteome</keyword>
<keyword evidence="5" id="KW-0449">Lipoprotein</keyword>
<organism evidence="7 8">
    <name type="scientific">Mycolicibacterium doricum</name>
    <dbReference type="NCBI Taxonomy" id="126673"/>
    <lineage>
        <taxon>Bacteria</taxon>
        <taxon>Bacillati</taxon>
        <taxon>Actinomycetota</taxon>
        <taxon>Actinomycetes</taxon>
        <taxon>Mycobacteriales</taxon>
        <taxon>Mycobacteriaceae</taxon>
        <taxon>Mycolicibacterium</taxon>
    </lineage>
</organism>
<dbReference type="EMBL" id="LQOS01000007">
    <property type="protein sequence ID" value="ORV45424.1"/>
    <property type="molecule type" value="Genomic_DNA"/>
</dbReference>
<keyword evidence="4" id="KW-0564">Palmitate</keyword>
<evidence type="ECO:0000313" key="8">
    <source>
        <dbReference type="Proteomes" id="UP000193564"/>
    </source>
</evidence>
<sequence>MNNRIVMVLSAASAVALCACGGSEPALGTRTAQVSLNGTATARIPVECSQTGWTWFISDFGEQTRGFSASVSTGENITAHSVEIRDLEGFTGAYWEGTVGDGKATIDNSRITIAGTAKGSFAANPSTAAEANYEITTTC</sequence>
<reference evidence="6 9" key="2">
    <citation type="journal article" date="2019" name="Emerg. Microbes Infect.">
        <title>Comprehensive subspecies identification of 175 nontuberculous mycobacteria species based on 7547 genomic profiles.</title>
        <authorList>
            <person name="Matsumoto Y."/>
            <person name="Kinjo T."/>
            <person name="Motooka D."/>
            <person name="Nabeya D."/>
            <person name="Jung N."/>
            <person name="Uechi K."/>
            <person name="Horii T."/>
            <person name="Iida T."/>
            <person name="Fujita J."/>
            <person name="Nakamura S."/>
        </authorList>
    </citation>
    <scope>NUCLEOTIDE SEQUENCE [LARGE SCALE GENOMIC DNA]</scope>
    <source>
        <strain evidence="6 9">JCM 12405</strain>
    </source>
</reference>
<keyword evidence="3" id="KW-0472">Membrane</keyword>
<dbReference type="RefSeq" id="WP_085187194.1">
    <property type="nucleotide sequence ID" value="NZ_AP022605.1"/>
</dbReference>
<proteinExistence type="predicted"/>
<reference evidence="7 8" key="1">
    <citation type="submission" date="2016-01" db="EMBL/GenBank/DDBJ databases">
        <title>The new phylogeny of the genus Mycobacterium.</title>
        <authorList>
            <person name="Tarcisio F."/>
            <person name="Conor M."/>
            <person name="Antonella G."/>
            <person name="Elisabetta G."/>
            <person name="Giulia F.S."/>
            <person name="Sara T."/>
            <person name="Anna F."/>
            <person name="Clotilde B."/>
            <person name="Roberto B."/>
            <person name="Veronica D.S."/>
            <person name="Fabio R."/>
            <person name="Monica P."/>
            <person name="Olivier J."/>
            <person name="Enrico T."/>
            <person name="Nicola S."/>
        </authorList>
    </citation>
    <scope>NUCLEOTIDE SEQUENCE [LARGE SCALE GENOMIC DNA]</scope>
    <source>
        <strain evidence="7 8">DSM 44339</strain>
    </source>
</reference>
<dbReference type="PROSITE" id="PS51257">
    <property type="entry name" value="PROKAR_LIPOPROTEIN"/>
    <property type="match status" value="1"/>
</dbReference>
<evidence type="ECO:0000256" key="4">
    <source>
        <dbReference type="ARBA" id="ARBA00023139"/>
    </source>
</evidence>
<name>A0A1X1TLH4_9MYCO</name>
<gene>
    <name evidence="7" type="ORF">AWC01_01300</name>
    <name evidence="6" type="ORF">MDOR_20250</name>
</gene>
<evidence type="ECO:0000256" key="1">
    <source>
        <dbReference type="ARBA" id="ARBA00022475"/>
    </source>
</evidence>
<evidence type="ECO:0000256" key="2">
    <source>
        <dbReference type="ARBA" id="ARBA00022729"/>
    </source>
</evidence>
<evidence type="ECO:0000256" key="3">
    <source>
        <dbReference type="ARBA" id="ARBA00023136"/>
    </source>
</evidence>
<keyword evidence="2" id="KW-0732">Signal</keyword>
<dbReference type="KEGG" id="mdr:MDOR_20250"/>
<dbReference type="Proteomes" id="UP000467201">
    <property type="component" value="Chromosome"/>
</dbReference>
<dbReference type="Pfam" id="PF05481">
    <property type="entry name" value="Myco_19_kDa"/>
    <property type="match status" value="1"/>
</dbReference>
<evidence type="ECO:0000313" key="9">
    <source>
        <dbReference type="Proteomes" id="UP000467201"/>
    </source>
</evidence>
<evidence type="ECO:0000313" key="7">
    <source>
        <dbReference type="EMBL" id="ORV45424.1"/>
    </source>
</evidence>
<dbReference type="AlphaFoldDB" id="A0A1X1TLH4"/>
<evidence type="ECO:0008006" key="10">
    <source>
        <dbReference type="Google" id="ProtNLM"/>
    </source>
</evidence>
<accession>A0A1X1TLH4</accession>
<evidence type="ECO:0000313" key="6">
    <source>
        <dbReference type="EMBL" id="BBZ07856.1"/>
    </source>
</evidence>
<evidence type="ECO:0000256" key="5">
    <source>
        <dbReference type="ARBA" id="ARBA00023288"/>
    </source>
</evidence>